<protein>
    <submittedName>
        <fullName evidence="1">Uncharacterized protein</fullName>
    </submittedName>
</protein>
<dbReference type="Proteomes" id="UP000321570">
    <property type="component" value="Unassembled WGS sequence"/>
</dbReference>
<accession>A0A564Z283</accession>
<name>A0A564Z283_HYMDI</name>
<evidence type="ECO:0000313" key="2">
    <source>
        <dbReference type="Proteomes" id="UP000321570"/>
    </source>
</evidence>
<proteinExistence type="predicted"/>
<evidence type="ECO:0000313" key="1">
    <source>
        <dbReference type="EMBL" id="VUZ53582.1"/>
    </source>
</evidence>
<reference evidence="1 2" key="1">
    <citation type="submission" date="2019-07" db="EMBL/GenBank/DDBJ databases">
        <authorList>
            <person name="Jastrzebski P J."/>
            <person name="Paukszto L."/>
            <person name="Jastrzebski P J."/>
        </authorList>
    </citation>
    <scope>NUCLEOTIDE SEQUENCE [LARGE SCALE GENOMIC DNA]</scope>
    <source>
        <strain evidence="1 2">WMS-il1</strain>
    </source>
</reference>
<dbReference type="EMBL" id="CABIJS010000555">
    <property type="protein sequence ID" value="VUZ53582.1"/>
    <property type="molecule type" value="Genomic_DNA"/>
</dbReference>
<keyword evidence="2" id="KW-1185">Reference proteome</keyword>
<sequence length="86" mass="9831">MHIHSVCTGADESDQRPIFEKIAKEIQQHQNPASDETLLDSEHLRKPYYSIRLLFENNGGVYYRCKICGEKGIPKALQMHHTGGHL</sequence>
<gene>
    <name evidence="1" type="ORF">WMSIL1_LOCUS11705</name>
</gene>
<dbReference type="AlphaFoldDB" id="A0A564Z283"/>
<organism evidence="1 2">
    <name type="scientific">Hymenolepis diminuta</name>
    <name type="common">Rat tapeworm</name>
    <dbReference type="NCBI Taxonomy" id="6216"/>
    <lineage>
        <taxon>Eukaryota</taxon>
        <taxon>Metazoa</taxon>
        <taxon>Spiralia</taxon>
        <taxon>Lophotrochozoa</taxon>
        <taxon>Platyhelminthes</taxon>
        <taxon>Cestoda</taxon>
        <taxon>Eucestoda</taxon>
        <taxon>Cyclophyllidea</taxon>
        <taxon>Hymenolepididae</taxon>
        <taxon>Hymenolepis</taxon>
    </lineage>
</organism>